<dbReference type="InterPro" id="IPR000873">
    <property type="entry name" value="AMP-dep_synth/lig_dom"/>
</dbReference>
<dbReference type="Gene3D" id="3.30.300.30">
    <property type="match status" value="1"/>
</dbReference>
<evidence type="ECO:0000256" key="1">
    <source>
        <dbReference type="ARBA" id="ARBA00006432"/>
    </source>
</evidence>
<evidence type="ECO:0000313" key="6">
    <source>
        <dbReference type="EMBL" id="RSM73667.1"/>
    </source>
</evidence>
<dbReference type="CDD" id="cd05931">
    <property type="entry name" value="FAAL"/>
    <property type="match status" value="1"/>
</dbReference>
<evidence type="ECO:0000256" key="4">
    <source>
        <dbReference type="ARBA" id="ARBA00023098"/>
    </source>
</evidence>
<dbReference type="InterPro" id="IPR042099">
    <property type="entry name" value="ANL_N_sf"/>
</dbReference>
<reference evidence="6 7" key="1">
    <citation type="submission" date="2018-05" db="EMBL/GenBank/DDBJ databases">
        <title>Evolution of GPA BGCs.</title>
        <authorList>
            <person name="Waglechner N."/>
            <person name="Wright G.D."/>
        </authorList>
    </citation>
    <scope>NUCLEOTIDE SEQUENCE [LARGE SCALE GENOMIC DNA]</scope>
    <source>
        <strain evidence="6 7">A82846</strain>
    </source>
</reference>
<organism evidence="6 7">
    <name type="scientific">Kibdelosporangium aridum</name>
    <dbReference type="NCBI Taxonomy" id="2030"/>
    <lineage>
        <taxon>Bacteria</taxon>
        <taxon>Bacillati</taxon>
        <taxon>Actinomycetota</taxon>
        <taxon>Actinomycetes</taxon>
        <taxon>Pseudonocardiales</taxon>
        <taxon>Pseudonocardiaceae</taxon>
        <taxon>Kibdelosporangium</taxon>
    </lineage>
</organism>
<dbReference type="OrthoDB" id="3671040at2"/>
<dbReference type="Proteomes" id="UP000287547">
    <property type="component" value="Unassembled WGS sequence"/>
</dbReference>
<dbReference type="PROSITE" id="PS00455">
    <property type="entry name" value="AMP_BINDING"/>
    <property type="match status" value="1"/>
</dbReference>
<keyword evidence="2" id="KW-0436">Ligase</keyword>
<accession>A0A428YV58</accession>
<dbReference type="PANTHER" id="PTHR22754:SF32">
    <property type="entry name" value="DISCO-INTERACTING PROTEIN 2"/>
    <property type="match status" value="1"/>
</dbReference>
<proteinExistence type="inferred from homology"/>
<dbReference type="AlphaFoldDB" id="A0A428YV58"/>
<dbReference type="InterPro" id="IPR040097">
    <property type="entry name" value="FAAL/FAAC"/>
</dbReference>
<dbReference type="GO" id="GO:0071766">
    <property type="term" value="P:Actinobacterium-type cell wall biogenesis"/>
    <property type="evidence" value="ECO:0007669"/>
    <property type="project" value="UniProtKB-ARBA"/>
</dbReference>
<dbReference type="GO" id="GO:0008610">
    <property type="term" value="P:lipid biosynthetic process"/>
    <property type="evidence" value="ECO:0007669"/>
    <property type="project" value="InterPro"/>
</dbReference>
<comment type="caution">
    <text evidence="6">The sequence shown here is derived from an EMBL/GenBank/DDBJ whole genome shotgun (WGS) entry which is preliminary data.</text>
</comment>
<keyword evidence="3" id="KW-0276">Fatty acid metabolism</keyword>
<evidence type="ECO:0000256" key="3">
    <source>
        <dbReference type="ARBA" id="ARBA00022832"/>
    </source>
</evidence>
<evidence type="ECO:0000256" key="2">
    <source>
        <dbReference type="ARBA" id="ARBA00022598"/>
    </source>
</evidence>
<keyword evidence="4" id="KW-0443">Lipid metabolism</keyword>
<dbReference type="Pfam" id="PF00501">
    <property type="entry name" value="AMP-binding"/>
    <property type="match status" value="1"/>
</dbReference>
<dbReference type="GO" id="GO:0006631">
    <property type="term" value="P:fatty acid metabolic process"/>
    <property type="evidence" value="ECO:0007669"/>
    <property type="project" value="UniProtKB-KW"/>
</dbReference>
<dbReference type="EMBL" id="QHKI01000054">
    <property type="protein sequence ID" value="RSM73667.1"/>
    <property type="molecule type" value="Genomic_DNA"/>
</dbReference>
<evidence type="ECO:0000313" key="7">
    <source>
        <dbReference type="Proteomes" id="UP000287547"/>
    </source>
</evidence>
<dbReference type="SUPFAM" id="SSF56801">
    <property type="entry name" value="Acetyl-CoA synthetase-like"/>
    <property type="match status" value="1"/>
</dbReference>
<dbReference type="FunFam" id="3.40.50.12780:FF:000013">
    <property type="entry name" value="Long-chain-fatty-acid--AMP ligase FadD32"/>
    <property type="match status" value="1"/>
</dbReference>
<comment type="similarity">
    <text evidence="1">Belongs to the ATP-dependent AMP-binding enzyme family.</text>
</comment>
<evidence type="ECO:0000259" key="5">
    <source>
        <dbReference type="Pfam" id="PF00501"/>
    </source>
</evidence>
<dbReference type="PANTHER" id="PTHR22754">
    <property type="entry name" value="DISCO-INTERACTING PROTEIN 2 DIP2 -RELATED"/>
    <property type="match status" value="1"/>
</dbReference>
<sequence length="611" mass="66794">MDLVSMARKNCRGDVQDAGSIVSAFRRLHESAPEAVLFTFVDDKGRDHETLTVGELAAAADGIALSLRSWGVHVGDRAVLVYMPSLDFVKAFLGCLAAGVLPVPVCPPNPFKLKHDMATLTTIVDSSGARVVLFSTELDQALSRADATGEVRWPEIPWYQTDLCPPGPATPAAWHTPTADTPAFLQYTSGSTGSAKGVIITHGNLWHEVRANAKDLGLGPDTRGVFWLPHFHDLGLITVILNTIVGNSLNTYLMSPLTFLKRPAVWFDVISRVRATHTAAPNFAYELLVRKTSPEQRRSWDLSSLRLVGSAGEQVRPATVRTFLDAFADSKLRPDAFYAGYGLAECSVSVTAGGRTALTLDKQQLEAGRAVPLDGASDRPAVRYFSCGRVTKPGAYVRIVDPKTRRPCPPGHVGEIWVDSPTNAAGYWGLIDETEEVFRARAQGEEPSREYLRTGDLGFFFEGELFVTGRHKDLIILRGHNLYPQDIEDSAREAHPFVRPGGLAAFSVPPDDDSPDERLVLFVEVRRGRLDPTDQEAILRAVRRRVQEDHQITCHAVVLGTAGTVKKTTSGKIRRSACRRAYLSGAIHAAQTTIGVFPTSRRDVRGMEAAR</sequence>
<dbReference type="Gene3D" id="3.40.50.12780">
    <property type="entry name" value="N-terminal domain of ligase-like"/>
    <property type="match status" value="1"/>
</dbReference>
<dbReference type="InterPro" id="IPR045851">
    <property type="entry name" value="AMP-bd_C_sf"/>
</dbReference>
<feature type="domain" description="AMP-dependent synthetase/ligase" evidence="5">
    <location>
        <begin position="33"/>
        <end position="428"/>
    </location>
</feature>
<gene>
    <name evidence="6" type="ORF">DMH04_40930</name>
</gene>
<dbReference type="InterPro" id="IPR020845">
    <property type="entry name" value="AMP-binding_CS"/>
</dbReference>
<protein>
    <recommendedName>
        <fullName evidence="5">AMP-dependent synthetase/ligase domain-containing protein</fullName>
    </recommendedName>
</protein>
<dbReference type="GO" id="GO:0016874">
    <property type="term" value="F:ligase activity"/>
    <property type="evidence" value="ECO:0007669"/>
    <property type="project" value="UniProtKB-KW"/>
</dbReference>
<name>A0A428YV58_KIBAR</name>